<accession>A0A2T2P9T8</accession>
<dbReference type="Pfam" id="PF23868">
    <property type="entry name" value="Mmc1_C"/>
    <property type="match status" value="1"/>
</dbReference>
<sequence length="628" mass="69511">MPSWAASVSRPTNLLKAGRIEWLSSALRRRRALPLPRVPLLRVRSASAYISPTTINPQASIPAERKDIYNSLSYLGGAAEAYVNISRLQLALRGVSTQDAVTRVAVLGLNSQLTAQRLVRLLLADPLGSEETWEQELEKLNNEDGRPILLRFGDESDAHPPNPLYKILSVPSRLLGTHNLEILISTLDTNIPRDLASTLAERSDDAILVPKLQAPSTKGLPIPFPVHKTLLVGEGLESAISYGRFTSDRKGDSADLVKVAIDLPPPLKEAEQDVGSCSMVNVQVGTEALQSFRESISNSSVYERGWFRSGMPLLSQWLARGLQPSEPISPIAKSLIASIADNTEANIMKEDSGKIQALATSPSHQETSESVLSHLENWAEKSHTELRDQLDEAFSAKNWRKLAWWKLLWRVDDVSMIMSEILERRWLVDAEKNAIFLAGRMNQAGFPDNIHELPISIPTEHRSDSDGPMPLDAEKPNTQVSTEVREPQPWPSQIAMSRGSLLKETVPPLQALAQRLLLEAFSTTSVGSALSALLYVSVSSFSVFDAGAAAVLGLMFSLRRLQKRWEGGREMWQGEVREEGRRALKQTEDLVRLIISNSKKPIVEDTGIKDRRLAREAVERVRAALEKV</sequence>
<evidence type="ECO:0000313" key="3">
    <source>
        <dbReference type="Proteomes" id="UP000240883"/>
    </source>
</evidence>
<dbReference type="Proteomes" id="UP000240883">
    <property type="component" value="Unassembled WGS sequence"/>
</dbReference>
<protein>
    <recommendedName>
        <fullName evidence="1">Mmc1 C-terminal domain-containing protein</fullName>
    </recommendedName>
</protein>
<evidence type="ECO:0000259" key="1">
    <source>
        <dbReference type="Pfam" id="PF23868"/>
    </source>
</evidence>
<proteinExistence type="predicted"/>
<keyword evidence="3" id="KW-1185">Reference proteome</keyword>
<name>A0A2T2P9T8_CORCC</name>
<gene>
    <name evidence="2" type="ORF">BS50DRAFT_539665</name>
</gene>
<reference evidence="2 3" key="1">
    <citation type="journal article" date="2018" name="Front. Microbiol.">
        <title>Genome-Wide Analysis of Corynespora cassiicola Leaf Fall Disease Putative Effectors.</title>
        <authorList>
            <person name="Lopez D."/>
            <person name="Ribeiro S."/>
            <person name="Label P."/>
            <person name="Fumanal B."/>
            <person name="Venisse J.S."/>
            <person name="Kohler A."/>
            <person name="de Oliveira R.R."/>
            <person name="Labutti K."/>
            <person name="Lipzen A."/>
            <person name="Lail K."/>
            <person name="Bauer D."/>
            <person name="Ohm R.A."/>
            <person name="Barry K.W."/>
            <person name="Spatafora J."/>
            <person name="Grigoriev I.V."/>
            <person name="Martin F.M."/>
            <person name="Pujade-Renaud V."/>
        </authorList>
    </citation>
    <scope>NUCLEOTIDE SEQUENCE [LARGE SCALE GENOMIC DNA]</scope>
    <source>
        <strain evidence="2 3">Philippines</strain>
    </source>
</reference>
<dbReference type="OrthoDB" id="5319015at2759"/>
<dbReference type="STRING" id="1448308.A0A2T2P9T8"/>
<evidence type="ECO:0000313" key="2">
    <source>
        <dbReference type="EMBL" id="PSN74420.1"/>
    </source>
</evidence>
<dbReference type="AlphaFoldDB" id="A0A2T2P9T8"/>
<dbReference type="PANTHER" id="PTHR38644:SF1">
    <property type="entry name" value="EXPRESSED PROTEIN"/>
    <property type="match status" value="1"/>
</dbReference>
<feature type="domain" description="Mmc1 C-terminal" evidence="1">
    <location>
        <begin position="373"/>
        <end position="581"/>
    </location>
</feature>
<dbReference type="EMBL" id="KZ678128">
    <property type="protein sequence ID" value="PSN74420.1"/>
    <property type="molecule type" value="Genomic_DNA"/>
</dbReference>
<organism evidence="2 3">
    <name type="scientific">Corynespora cassiicola Philippines</name>
    <dbReference type="NCBI Taxonomy" id="1448308"/>
    <lineage>
        <taxon>Eukaryota</taxon>
        <taxon>Fungi</taxon>
        <taxon>Dikarya</taxon>
        <taxon>Ascomycota</taxon>
        <taxon>Pezizomycotina</taxon>
        <taxon>Dothideomycetes</taxon>
        <taxon>Pleosporomycetidae</taxon>
        <taxon>Pleosporales</taxon>
        <taxon>Corynesporascaceae</taxon>
        <taxon>Corynespora</taxon>
    </lineage>
</organism>
<dbReference type="Pfam" id="PF23867">
    <property type="entry name" value="Mmc1_N"/>
    <property type="match status" value="1"/>
</dbReference>
<dbReference type="PANTHER" id="PTHR38644">
    <property type="entry name" value="EXPRESSED PROTEIN"/>
    <property type="match status" value="1"/>
</dbReference>
<dbReference type="InterPro" id="IPR056196">
    <property type="entry name" value="Mmc1_C"/>
</dbReference>